<dbReference type="EMBL" id="MLYV02000202">
    <property type="protein sequence ID" value="PSS32046.1"/>
    <property type="molecule type" value="Genomic_DNA"/>
</dbReference>
<proteinExistence type="predicted"/>
<dbReference type="AlphaFoldDB" id="A0A2R6RPV5"/>
<accession>A0A2R6RPV5</accession>
<keyword evidence="2" id="KW-1185">Reference proteome</keyword>
<evidence type="ECO:0000313" key="1">
    <source>
        <dbReference type="EMBL" id="PSS32046.1"/>
    </source>
</evidence>
<protein>
    <submittedName>
        <fullName evidence="1">Uncharacterized protein</fullName>
    </submittedName>
</protein>
<reference evidence="1 2" key="1">
    <citation type="submission" date="2018-02" db="EMBL/GenBank/DDBJ databases">
        <title>Genome sequence of the basidiomycete white-rot fungus Phlebia centrifuga.</title>
        <authorList>
            <person name="Granchi Z."/>
            <person name="Peng M."/>
            <person name="de Vries R.P."/>
            <person name="Hilden K."/>
            <person name="Makela M.R."/>
            <person name="Grigoriev I."/>
            <person name="Riley R."/>
        </authorList>
    </citation>
    <scope>NUCLEOTIDE SEQUENCE [LARGE SCALE GENOMIC DNA]</scope>
    <source>
        <strain evidence="1 2">FBCC195</strain>
    </source>
</reference>
<dbReference type="Proteomes" id="UP000186601">
    <property type="component" value="Unassembled WGS sequence"/>
</dbReference>
<sequence length="61" mass="6862">MPGLVSDATRIWVIDVHWAMNAQCGVWDPKGKGVDIWECIRPPTKQPVLALCYPPMNSQKL</sequence>
<evidence type="ECO:0000313" key="2">
    <source>
        <dbReference type="Proteomes" id="UP000186601"/>
    </source>
</evidence>
<name>A0A2R6RPV5_9APHY</name>
<gene>
    <name evidence="1" type="ORF">PHLCEN_2v2191</name>
</gene>
<comment type="caution">
    <text evidence="1">The sequence shown here is derived from an EMBL/GenBank/DDBJ whole genome shotgun (WGS) entry which is preliminary data.</text>
</comment>
<dbReference type="OrthoDB" id="2712987at2759"/>
<organism evidence="1 2">
    <name type="scientific">Hermanssonia centrifuga</name>
    <dbReference type="NCBI Taxonomy" id="98765"/>
    <lineage>
        <taxon>Eukaryota</taxon>
        <taxon>Fungi</taxon>
        <taxon>Dikarya</taxon>
        <taxon>Basidiomycota</taxon>
        <taxon>Agaricomycotina</taxon>
        <taxon>Agaricomycetes</taxon>
        <taxon>Polyporales</taxon>
        <taxon>Meruliaceae</taxon>
        <taxon>Hermanssonia</taxon>
    </lineage>
</organism>